<evidence type="ECO:0000313" key="3">
    <source>
        <dbReference type="Proteomes" id="UP000266723"/>
    </source>
</evidence>
<reference evidence="2 3" key="1">
    <citation type="journal article" date="2020" name="BMC Genomics">
        <title>Intraspecific diversification of the crop wild relative Brassica cretica Lam. using demographic model selection.</title>
        <authorList>
            <person name="Kioukis A."/>
            <person name="Michalopoulou V.A."/>
            <person name="Briers L."/>
            <person name="Pirintsos S."/>
            <person name="Studholme D.J."/>
            <person name="Pavlidis P."/>
            <person name="Sarris P.F."/>
        </authorList>
    </citation>
    <scope>NUCLEOTIDE SEQUENCE [LARGE SCALE GENOMIC DNA]</scope>
    <source>
        <strain evidence="3">cv. PFS-1207/04</strain>
    </source>
</reference>
<sequence>MPEPSYREDRRDGSVHVARHLSPLHLKAGADQRSEADGPRGQVASQDESAPFFPEPWSLVRLPPRPRSLNGGLRRTEDRDYFEGKDQGFIAITEQTSGSSHRGTGGRRNGRRAIDRRGPDPTSQGRL</sequence>
<accession>A0ABQ7B7S4</accession>
<dbReference type="Proteomes" id="UP000266723">
    <property type="component" value="Unassembled WGS sequence"/>
</dbReference>
<evidence type="ECO:0000313" key="2">
    <source>
        <dbReference type="EMBL" id="KAF3528248.1"/>
    </source>
</evidence>
<organism evidence="2 3">
    <name type="scientific">Brassica cretica</name>
    <name type="common">Mustard</name>
    <dbReference type="NCBI Taxonomy" id="69181"/>
    <lineage>
        <taxon>Eukaryota</taxon>
        <taxon>Viridiplantae</taxon>
        <taxon>Streptophyta</taxon>
        <taxon>Embryophyta</taxon>
        <taxon>Tracheophyta</taxon>
        <taxon>Spermatophyta</taxon>
        <taxon>Magnoliopsida</taxon>
        <taxon>eudicotyledons</taxon>
        <taxon>Gunneridae</taxon>
        <taxon>Pentapetalae</taxon>
        <taxon>rosids</taxon>
        <taxon>malvids</taxon>
        <taxon>Brassicales</taxon>
        <taxon>Brassicaceae</taxon>
        <taxon>Brassiceae</taxon>
        <taxon>Brassica</taxon>
    </lineage>
</organism>
<dbReference type="EMBL" id="QGKV02001507">
    <property type="protein sequence ID" value="KAF3528248.1"/>
    <property type="molecule type" value="Genomic_DNA"/>
</dbReference>
<keyword evidence="3" id="KW-1185">Reference proteome</keyword>
<name>A0ABQ7B7S4_BRACR</name>
<feature type="compositionally biased region" description="Basic and acidic residues" evidence="1">
    <location>
        <begin position="28"/>
        <end position="38"/>
    </location>
</feature>
<feature type="compositionally biased region" description="Basic and acidic residues" evidence="1">
    <location>
        <begin position="74"/>
        <end position="86"/>
    </location>
</feature>
<gene>
    <name evidence="2" type="ORF">DY000_02039663</name>
</gene>
<protein>
    <submittedName>
        <fullName evidence="2">Uncharacterized protein</fullName>
    </submittedName>
</protein>
<evidence type="ECO:0000256" key="1">
    <source>
        <dbReference type="SAM" id="MobiDB-lite"/>
    </source>
</evidence>
<comment type="caution">
    <text evidence="2">The sequence shown here is derived from an EMBL/GenBank/DDBJ whole genome shotgun (WGS) entry which is preliminary data.</text>
</comment>
<proteinExistence type="predicted"/>
<feature type="region of interest" description="Disordered" evidence="1">
    <location>
        <begin position="1"/>
        <end position="127"/>
    </location>
</feature>
<feature type="compositionally biased region" description="Basic and acidic residues" evidence="1">
    <location>
        <begin position="1"/>
        <end position="14"/>
    </location>
</feature>